<dbReference type="AlphaFoldDB" id="A0A1M6HX68"/>
<reference evidence="1 2" key="1">
    <citation type="submission" date="2016-11" db="EMBL/GenBank/DDBJ databases">
        <authorList>
            <person name="Jaros S."/>
            <person name="Januszkiewicz K."/>
            <person name="Wedrychowicz H."/>
        </authorList>
    </citation>
    <scope>NUCLEOTIDE SEQUENCE [LARGE SCALE GENOMIC DNA]</scope>
    <source>
        <strain evidence="1 2">DSM 15970</strain>
    </source>
</reference>
<evidence type="ECO:0008006" key="3">
    <source>
        <dbReference type="Google" id="ProtNLM"/>
    </source>
</evidence>
<dbReference type="InterPro" id="IPR012441">
    <property type="entry name" value="DUF1643"/>
</dbReference>
<gene>
    <name evidence="1" type="ORF">SAMN02745691_01636</name>
</gene>
<accession>A0A1M6HX68</accession>
<dbReference type="Pfam" id="PF20118">
    <property type="entry name" value="DUF6508"/>
    <property type="match status" value="1"/>
</dbReference>
<dbReference type="RefSeq" id="WP_073993928.1">
    <property type="nucleotide sequence ID" value="NZ_FQYT01000016.1"/>
</dbReference>
<dbReference type="STRING" id="1122934.SAMN02745691_01636"/>
<evidence type="ECO:0000313" key="1">
    <source>
        <dbReference type="EMBL" id="SHJ26822.1"/>
    </source>
</evidence>
<proteinExistence type="predicted"/>
<dbReference type="Pfam" id="PF07799">
    <property type="entry name" value="DUF1643"/>
    <property type="match status" value="1"/>
</dbReference>
<dbReference type="OrthoDB" id="9807577at2"/>
<dbReference type="Proteomes" id="UP000184342">
    <property type="component" value="Unassembled WGS sequence"/>
</dbReference>
<keyword evidence="2" id="KW-1185">Reference proteome</keyword>
<name>A0A1M6HX68_9FIRM</name>
<organism evidence="1 2">
    <name type="scientific">Parasporobacterium paucivorans DSM 15970</name>
    <dbReference type="NCBI Taxonomy" id="1122934"/>
    <lineage>
        <taxon>Bacteria</taxon>
        <taxon>Bacillati</taxon>
        <taxon>Bacillota</taxon>
        <taxon>Clostridia</taxon>
        <taxon>Lachnospirales</taxon>
        <taxon>Lachnospiraceae</taxon>
        <taxon>Parasporobacterium</taxon>
    </lineage>
</organism>
<dbReference type="InterPro" id="IPR045425">
    <property type="entry name" value="DUF6508"/>
</dbReference>
<sequence>MNWIYEKNKDNTGRYLLGTVGEKPLICIGVNPSTAEPGMLDNTLKSVARICEANGFDSWIMLNVYPQRATDPEDMHDKPDYDLIFENLLHIENVMKNKQPAIWAAWGTVITKRPYLLNCLYQIVDMSKDYDCKWYNAGRVSKLGHPHHPLYLEKTEKLKAFDIDEYIKKASVDQVFSHIKGLKNSTLDNESDFIQSLYKADFMDRQYNKCLSTRPVDVDAEMKALKNADYKHARALLTAIMREDYFSNGALMRRVENGNLLAVLRKLQKLYKESGPGAEEGNLMTREIRKTNR</sequence>
<evidence type="ECO:0000313" key="2">
    <source>
        <dbReference type="Proteomes" id="UP000184342"/>
    </source>
</evidence>
<dbReference type="EMBL" id="FQYT01000016">
    <property type="protein sequence ID" value="SHJ26822.1"/>
    <property type="molecule type" value="Genomic_DNA"/>
</dbReference>
<protein>
    <recommendedName>
        <fullName evidence="3">DUF1643 domain-containing protein</fullName>
    </recommendedName>
</protein>